<dbReference type="PANTHER" id="PTHR21559">
    <property type="entry name" value="DYSTROGLYCAN-RELATED"/>
    <property type="match status" value="1"/>
</dbReference>
<keyword evidence="11 27" id="KW-0732">Signal</keyword>
<evidence type="ECO:0000256" key="10">
    <source>
        <dbReference type="ARBA" id="ARBA00022692"/>
    </source>
</evidence>
<evidence type="ECO:0000256" key="27">
    <source>
        <dbReference type="SAM" id="SignalP"/>
    </source>
</evidence>
<dbReference type="InterPro" id="IPR008465">
    <property type="entry name" value="DAG1_C"/>
</dbReference>
<dbReference type="InterPro" id="IPR013783">
    <property type="entry name" value="Ig-like_fold"/>
</dbReference>
<evidence type="ECO:0000256" key="5">
    <source>
        <dbReference type="ARBA" id="ARBA00004642"/>
    </source>
</evidence>
<keyword evidence="10 26" id="KW-0812">Transmembrane</keyword>
<evidence type="ECO:0000256" key="2">
    <source>
        <dbReference type="ARBA" id="ARBA00004239"/>
    </source>
</evidence>
<evidence type="ECO:0000256" key="26">
    <source>
        <dbReference type="SAM" id="Phobius"/>
    </source>
</evidence>
<evidence type="ECO:0000256" key="23">
    <source>
        <dbReference type="ARBA" id="ARBA00031034"/>
    </source>
</evidence>
<keyword evidence="9" id="KW-0597">Phosphoprotein</keyword>
<protein>
    <recommendedName>
        <fullName evidence="21">Dystroglycan 1</fullName>
    </recommendedName>
    <alternativeName>
        <fullName evidence="23">Dystroglycan</fullName>
    </alternativeName>
    <alternativeName>
        <fullName evidence="22">Dystrophin-associated glycoprotein 1</fullName>
    </alternativeName>
</protein>
<dbReference type="GO" id="GO:0005654">
    <property type="term" value="C:nucleoplasm"/>
    <property type="evidence" value="ECO:0007669"/>
    <property type="project" value="UniProtKB-SubCell"/>
</dbReference>
<evidence type="ECO:0000313" key="29">
    <source>
        <dbReference type="EMBL" id="KAK7102295.1"/>
    </source>
</evidence>
<evidence type="ECO:0000256" key="24">
    <source>
        <dbReference type="ARBA" id="ARBA00034100"/>
    </source>
</evidence>
<evidence type="ECO:0000256" key="14">
    <source>
        <dbReference type="ARBA" id="ARBA00023157"/>
    </source>
</evidence>
<gene>
    <name evidence="29" type="ORF">V1264_020533</name>
</gene>
<evidence type="ECO:0000256" key="18">
    <source>
        <dbReference type="ARBA" id="ARBA00023257"/>
    </source>
</evidence>
<evidence type="ECO:0000256" key="25">
    <source>
        <dbReference type="SAM" id="MobiDB-lite"/>
    </source>
</evidence>
<dbReference type="InterPro" id="IPR015919">
    <property type="entry name" value="Cadherin-like_sf"/>
</dbReference>
<keyword evidence="6" id="KW-1003">Cell membrane</keyword>
<comment type="function">
    <text evidence="19">The dystroglycan complex is involved in a number of processes including laminin and basement membrane assembly, sarcolemmal stability, cell survival, peripheral nerve myelination, nodal structure, cell migration, and epithelial polarization.</text>
</comment>
<evidence type="ECO:0000256" key="4">
    <source>
        <dbReference type="ARBA" id="ARBA00004251"/>
    </source>
</evidence>
<evidence type="ECO:0000256" key="12">
    <source>
        <dbReference type="ARBA" id="ARBA00022989"/>
    </source>
</evidence>
<dbReference type="SMART" id="SM00736">
    <property type="entry name" value="CADG"/>
    <property type="match status" value="1"/>
</dbReference>
<keyword evidence="13" id="KW-0770">Synapse</keyword>
<organism evidence="29 30">
    <name type="scientific">Littorina saxatilis</name>
    <dbReference type="NCBI Taxonomy" id="31220"/>
    <lineage>
        <taxon>Eukaryota</taxon>
        <taxon>Metazoa</taxon>
        <taxon>Spiralia</taxon>
        <taxon>Lophotrochozoa</taxon>
        <taxon>Mollusca</taxon>
        <taxon>Gastropoda</taxon>
        <taxon>Caenogastropoda</taxon>
        <taxon>Littorinimorpha</taxon>
        <taxon>Littorinoidea</taxon>
        <taxon>Littorinidae</taxon>
        <taxon>Littorina</taxon>
    </lineage>
</organism>
<dbReference type="Pfam" id="PF05454">
    <property type="entry name" value="DAG1"/>
    <property type="match status" value="1"/>
</dbReference>
<dbReference type="GO" id="GO:0045211">
    <property type="term" value="C:postsynaptic membrane"/>
    <property type="evidence" value="ECO:0007669"/>
    <property type="project" value="UniProtKB-SubCell"/>
</dbReference>
<dbReference type="GO" id="GO:0002009">
    <property type="term" value="P:morphogenesis of an epithelium"/>
    <property type="evidence" value="ECO:0007669"/>
    <property type="project" value="TreeGrafter"/>
</dbReference>
<dbReference type="GO" id="GO:0005576">
    <property type="term" value="C:extracellular region"/>
    <property type="evidence" value="ECO:0007669"/>
    <property type="project" value="UniProtKB-SubCell"/>
</dbReference>
<evidence type="ECO:0000256" key="9">
    <source>
        <dbReference type="ARBA" id="ARBA00022553"/>
    </source>
</evidence>
<sequence>MAGIRRPSITLLCLYYLHTIRIAYTSLEGFQGHSEDQVVTIQQQLPQHHHQQRQQTMVEEEEEVPQFGVCAGKLFAVKMNVLTQVTDNHQVHFKDLPSWLLYDEKLQTLTGVPTPQHLGRWSFTITLSCPLPGGATCQPTEHVITVFVLSLSEHSNDDLLSSAQMPSSGSHESVIQPTESTVSYLNNGSDGVGTSSSLSSAHDQLEVSNMSDQSSQGPHLLTPQKELEPRHFTAPHHKESKQCSNHYVASLVLCPTPDMLDSPQRVHVMQKAAEFLSIPADTLTWQTSIDNKLHFLDKGYRVESGGASEENNCTDSVNSELFWPLSCSAGRHVSEFIRILQHNVLVGRIGKEVGAEVVGWYVASKEPKLGHRRRRRRVGSRTPIPTPVMYPSSATVVSSSSALPPEVEFTSAISSSDVDTVSVEPTPSMAEQVIATAVVFDEDQASATVDVIFPSTSDVFDVLTRTYPAELFPSTLQPSLSDSSAQIFLHPALSLTPTPSLPPVAITQGSHAHSSSIKKPSETVPLPASASLSQSQSQETDSQFGVSVYPSVIDTSPSLSQESVHAVGSTSVSQRLSQSFAPSPSPSSSAQNVLPFMPAEMDHHEVQDSDFLTPSPEISKMFTSDIRSVEPVDTITSSSFSAFDGQDTSTKLLELPETRSVPSIMTRTVLITDSFYSSRSAVDSLSNSGLFPVPSQTSTPQLSHDHSDMYKPDGSVSAESMGTAIIQTDLLLSPSLTMQASVVESVAFSLSPSLTMQASVVESVAFSLSPSLTMQASVVESVAFSLSPSLTMQASVVESVAFSLSPSLTMQASVVESVAFSLSPSRMPTTLGSFPSSEVASVTGVLYIPQGTIGIGFSHTDELMTQLAVPTRSVGPESSVVIAKGSVYTTSQSLTPSMGVQPSETLSIGDVTPLFSDRGVWDSAAVSPVIARTLESSLTVVTSSSDTKEMGPPSTSKYGTIAASSSPGSKTSEQTMHILSVEASTTVGITMETTHTGGTSSSVAATVPFVSNAHVFPSGPIATASTLSASSIPSSSVIPVPSTSAMDTMTLAPTEMFTSYSSTPPGTTSYPGTTSSTSTTAMTTTTTTTTTSATSSTTAWWWTSRSSSTTTTTIEPTSTTTTPIHIDTPNNPPFLVNALSYMTAGLGCYFERQIPADMFYDVEDGSTRSLSLILTLPYDHPLPPNFWVQFDQSRQVLTGLPLVADLDMGYHSVVVVATDSKGLGARNPINLYVNSSAFVHFTHRFVMKFGVEFGQFMHHRENVMTLLKKLGTYFGDDSAEFVTVVDVSTGSFVLSWTNSSLSGNTCENKTVHALLNRMVRRDGSIRSAFNRHIGKKLKLMEITYQPDGACLYRPPPPTTATTTIATDAAASGHAESDLLTEIILPVLIALLLVLLLVIIGLFVYRCRHQRGSMETLDKDLYAADRSPVILPNELPPVDAYSTRPKKPVLLPYDQDRHTSSFPRDRPRTYEHYRQSGSLSRNRPNSYTFDDDHRHDHRHARPVTVIFNNFDSVPRHSRPPSYWNDQNEETPPNIRVPPPYISTTSV</sequence>
<dbReference type="PANTHER" id="PTHR21559:SF21">
    <property type="entry name" value="DYSTROGLYCAN 1"/>
    <property type="match status" value="1"/>
</dbReference>
<evidence type="ECO:0000256" key="7">
    <source>
        <dbReference type="ARBA" id="ARBA00022490"/>
    </source>
</evidence>
<feature type="region of interest" description="Disordered" evidence="25">
    <location>
        <begin position="1059"/>
        <end position="1090"/>
    </location>
</feature>
<feature type="compositionally biased region" description="Polar residues" evidence="25">
    <location>
        <begin position="953"/>
        <end position="973"/>
    </location>
</feature>
<comment type="caution">
    <text evidence="29">The sequence shown here is derived from an EMBL/GenBank/DDBJ whole genome shotgun (WGS) entry which is preliminary data.</text>
</comment>
<dbReference type="Proteomes" id="UP001374579">
    <property type="component" value="Unassembled WGS sequence"/>
</dbReference>
<keyword evidence="7" id="KW-0963">Cytoplasm</keyword>
<keyword evidence="26" id="KW-0472">Membrane</keyword>
<evidence type="ECO:0000256" key="16">
    <source>
        <dbReference type="ARBA" id="ARBA00023212"/>
    </source>
</evidence>
<evidence type="ECO:0000256" key="3">
    <source>
        <dbReference type="ARBA" id="ARBA00004245"/>
    </source>
</evidence>
<keyword evidence="18" id="KW-0628">Postsynaptic cell membrane</keyword>
<dbReference type="GO" id="GO:0043236">
    <property type="term" value="F:laminin binding"/>
    <property type="evidence" value="ECO:0007669"/>
    <property type="project" value="TreeGrafter"/>
</dbReference>
<proteinExistence type="predicted"/>
<dbReference type="PROSITE" id="PS51699">
    <property type="entry name" value="SEA_DG"/>
    <property type="match status" value="1"/>
</dbReference>
<evidence type="ECO:0000313" key="30">
    <source>
        <dbReference type="Proteomes" id="UP001374579"/>
    </source>
</evidence>
<comment type="subcellular location">
    <subcellularLocation>
        <location evidence="1">Cell membrane</location>
        <location evidence="1">Sarcolemma</location>
    </subcellularLocation>
    <subcellularLocation>
        <location evidence="4">Cell membrane</location>
        <topology evidence="4">Single-pass type I membrane protein</topology>
    </subcellularLocation>
    <subcellularLocation>
        <location evidence="3">Cytoplasm</location>
        <location evidence="3">Cytoskeleton</location>
    </subcellularLocation>
    <subcellularLocation>
        <location evidence="5">Nucleus</location>
        <location evidence="5">Nucleoplasm</location>
    </subcellularLocation>
    <subcellularLocation>
        <location evidence="24">Postsynaptic cell membrane</location>
    </subcellularLocation>
    <subcellularLocation>
        <location evidence="2">Secreted</location>
        <location evidence="2">Extracellular space</location>
    </subcellularLocation>
</comment>
<dbReference type="InterPro" id="IPR027468">
    <property type="entry name" value="Alpha-dystroglycan_domain_2"/>
</dbReference>
<dbReference type="GO" id="GO:0005509">
    <property type="term" value="F:calcium ion binding"/>
    <property type="evidence" value="ECO:0007669"/>
    <property type="project" value="InterPro"/>
</dbReference>
<reference evidence="29 30" key="1">
    <citation type="submission" date="2024-02" db="EMBL/GenBank/DDBJ databases">
        <title>Chromosome-scale genome assembly of the rough periwinkle Littorina saxatilis.</title>
        <authorList>
            <person name="De Jode A."/>
            <person name="Faria R."/>
            <person name="Formenti G."/>
            <person name="Sims Y."/>
            <person name="Smith T.P."/>
            <person name="Tracey A."/>
            <person name="Wood J.M.D."/>
            <person name="Zagrodzka Z.B."/>
            <person name="Johannesson K."/>
            <person name="Butlin R.K."/>
            <person name="Leder E.H."/>
        </authorList>
    </citation>
    <scope>NUCLEOTIDE SEQUENCE [LARGE SCALE GENOMIC DNA]</scope>
    <source>
        <strain evidence="29">Snail1</strain>
        <tissue evidence="29">Muscle</tissue>
    </source>
</reference>
<dbReference type="GO" id="GO:0021675">
    <property type="term" value="P:nerve development"/>
    <property type="evidence" value="ECO:0007669"/>
    <property type="project" value="TreeGrafter"/>
</dbReference>
<evidence type="ECO:0000256" key="13">
    <source>
        <dbReference type="ARBA" id="ARBA00023018"/>
    </source>
</evidence>
<dbReference type="InterPro" id="IPR030398">
    <property type="entry name" value="SEA_DG_dom"/>
</dbReference>
<feature type="transmembrane region" description="Helical" evidence="26">
    <location>
        <begin position="1382"/>
        <end position="1404"/>
    </location>
</feature>
<feature type="chain" id="PRO_5042839291" description="Dystroglycan 1" evidence="27">
    <location>
        <begin position="26"/>
        <end position="1545"/>
    </location>
</feature>
<feature type="region of interest" description="Disordered" evidence="25">
    <location>
        <begin position="504"/>
        <end position="543"/>
    </location>
</feature>
<feature type="region of interest" description="Disordered" evidence="25">
    <location>
        <begin position="943"/>
        <end position="973"/>
    </location>
</feature>
<dbReference type="EMBL" id="JBAMIC010000010">
    <property type="protein sequence ID" value="KAK7102295.1"/>
    <property type="molecule type" value="Genomic_DNA"/>
</dbReference>
<feature type="region of interest" description="Disordered" evidence="25">
    <location>
        <begin position="1434"/>
        <end position="1494"/>
    </location>
</feature>
<accession>A0AAN9BF86</accession>
<keyword evidence="14" id="KW-1015">Disulfide bond</keyword>
<evidence type="ECO:0000259" key="28">
    <source>
        <dbReference type="PROSITE" id="PS51699"/>
    </source>
</evidence>
<evidence type="ECO:0000256" key="11">
    <source>
        <dbReference type="ARBA" id="ARBA00022729"/>
    </source>
</evidence>
<evidence type="ECO:0000256" key="20">
    <source>
        <dbReference type="ARBA" id="ARBA00024991"/>
    </source>
</evidence>
<feature type="signal peptide" evidence="27">
    <location>
        <begin position="1"/>
        <end position="25"/>
    </location>
</feature>
<dbReference type="SUPFAM" id="SSF49313">
    <property type="entry name" value="Cadherin-like"/>
    <property type="match status" value="2"/>
</dbReference>
<dbReference type="GO" id="GO:0007411">
    <property type="term" value="P:axon guidance"/>
    <property type="evidence" value="ECO:0007669"/>
    <property type="project" value="TreeGrafter"/>
</dbReference>
<keyword evidence="17" id="KW-0539">Nucleus</keyword>
<dbReference type="Gene3D" id="2.60.40.10">
    <property type="entry name" value="Immunoglobulins"/>
    <property type="match status" value="2"/>
</dbReference>
<evidence type="ECO:0000256" key="6">
    <source>
        <dbReference type="ARBA" id="ARBA00022475"/>
    </source>
</evidence>
<feature type="domain" description="Peptidase S72" evidence="28">
    <location>
        <begin position="1240"/>
        <end position="1349"/>
    </location>
</feature>
<keyword evidence="30" id="KW-1185">Reference proteome</keyword>
<dbReference type="GO" id="GO:0016011">
    <property type="term" value="C:dystroglycan complex"/>
    <property type="evidence" value="ECO:0007669"/>
    <property type="project" value="TreeGrafter"/>
</dbReference>
<dbReference type="SUPFAM" id="SSF111006">
    <property type="entry name" value="Dystroglycan, domain 2"/>
    <property type="match status" value="1"/>
</dbReference>
<evidence type="ECO:0000256" key="22">
    <source>
        <dbReference type="ARBA" id="ARBA00030092"/>
    </source>
</evidence>
<evidence type="ECO:0000256" key="19">
    <source>
        <dbReference type="ARBA" id="ARBA00023567"/>
    </source>
</evidence>
<evidence type="ECO:0000256" key="17">
    <source>
        <dbReference type="ARBA" id="ARBA00023242"/>
    </source>
</evidence>
<dbReference type="Gene3D" id="3.30.70.1040">
    <property type="entry name" value="Dystroglycan, domain 2"/>
    <property type="match status" value="1"/>
</dbReference>
<keyword evidence="8" id="KW-0964">Secreted</keyword>
<evidence type="ECO:0000256" key="15">
    <source>
        <dbReference type="ARBA" id="ARBA00023180"/>
    </source>
</evidence>
<comment type="function">
    <text evidence="20">Transmembrane protein that plays important roles in connecting the extracellular matrix to the cytoskeleton. Acts as a cell adhesion receptor in both muscle and non-muscle tissues. Receptor for both DMD and UTRN and, through these interactions, scaffolds axin to the cytoskeleton. Also functions in cell adhesion-mediated signaling and implicated in cell polarity.</text>
</comment>
<dbReference type="GO" id="GO:0005856">
    <property type="term" value="C:cytoskeleton"/>
    <property type="evidence" value="ECO:0007669"/>
    <property type="project" value="UniProtKB-SubCell"/>
</dbReference>
<name>A0AAN9BF86_9CAEN</name>
<feature type="compositionally biased region" description="Basic and acidic residues" evidence="25">
    <location>
        <begin position="1453"/>
        <end position="1473"/>
    </location>
</feature>
<feature type="compositionally biased region" description="Polar residues" evidence="25">
    <location>
        <begin position="1474"/>
        <end position="1487"/>
    </location>
</feature>
<keyword evidence="16" id="KW-0206">Cytoskeleton</keyword>
<keyword evidence="15" id="KW-0325">Glycoprotein</keyword>
<evidence type="ECO:0000256" key="8">
    <source>
        <dbReference type="ARBA" id="ARBA00022525"/>
    </source>
</evidence>
<evidence type="ECO:0000256" key="21">
    <source>
        <dbReference type="ARBA" id="ARBA00026224"/>
    </source>
</evidence>
<feature type="compositionally biased region" description="Low complexity" evidence="25">
    <location>
        <begin position="525"/>
        <end position="538"/>
    </location>
</feature>
<keyword evidence="12 26" id="KW-1133">Transmembrane helix</keyword>
<dbReference type="GO" id="GO:0042383">
    <property type="term" value="C:sarcolemma"/>
    <property type="evidence" value="ECO:0007669"/>
    <property type="project" value="UniProtKB-SubCell"/>
</dbReference>
<feature type="compositionally biased region" description="Polar residues" evidence="25">
    <location>
        <begin position="507"/>
        <end position="518"/>
    </location>
</feature>
<evidence type="ECO:0000256" key="1">
    <source>
        <dbReference type="ARBA" id="ARBA00004135"/>
    </source>
</evidence>
<feature type="region of interest" description="Disordered" evidence="25">
    <location>
        <begin position="1521"/>
        <end position="1545"/>
    </location>
</feature>
<dbReference type="InterPro" id="IPR006644">
    <property type="entry name" value="Cadg"/>
</dbReference>